<protein>
    <submittedName>
        <fullName evidence="1">Uncharacterized protein</fullName>
    </submittedName>
</protein>
<keyword evidence="2" id="KW-1185">Reference proteome</keyword>
<evidence type="ECO:0000313" key="2">
    <source>
        <dbReference type="Proteomes" id="UP001302429"/>
    </source>
</evidence>
<dbReference type="EMBL" id="CP136594">
    <property type="protein sequence ID" value="WOE74043.1"/>
    <property type="molecule type" value="Genomic_DNA"/>
</dbReference>
<reference evidence="1 2" key="1">
    <citation type="submission" date="2023-10" db="EMBL/GenBank/DDBJ databases">
        <title>Complete genome sequence of a Sphingomonadaceae bacterium.</title>
        <authorList>
            <person name="Yan C."/>
        </authorList>
    </citation>
    <scope>NUCLEOTIDE SEQUENCE [LARGE SCALE GENOMIC DNA]</scope>
    <source>
        <strain evidence="1 2">SCSIO 66989</strain>
    </source>
</reference>
<accession>A0AA97I047</accession>
<sequence length="88" mass="10052">MLEILSNQALTDAQKRELDLYESNRQPLEGPLNCSKGNKCSTDGTNWTTYKGEAIDGDYADWLANKQLEKAEELERKIQQMKERDGNT</sequence>
<dbReference type="AlphaFoldDB" id="A0AA97I047"/>
<proteinExistence type="predicted"/>
<name>A0AA97I047_9SPHN</name>
<dbReference type="RefSeq" id="WP_317080274.1">
    <property type="nucleotide sequence ID" value="NZ_CP136594.1"/>
</dbReference>
<organism evidence="1 2">
    <name type="scientific">Alterisphingorhabdus coralli</name>
    <dbReference type="NCBI Taxonomy" id="3071408"/>
    <lineage>
        <taxon>Bacteria</taxon>
        <taxon>Pseudomonadati</taxon>
        <taxon>Pseudomonadota</taxon>
        <taxon>Alphaproteobacteria</taxon>
        <taxon>Sphingomonadales</taxon>
        <taxon>Sphingomonadaceae</taxon>
        <taxon>Alterisphingorhabdus (ex Yan et al. 2024)</taxon>
    </lineage>
</organism>
<dbReference type="KEGG" id="acoa:RB602_09230"/>
<evidence type="ECO:0000313" key="1">
    <source>
        <dbReference type="EMBL" id="WOE74043.1"/>
    </source>
</evidence>
<gene>
    <name evidence="1" type="ORF">RB602_09230</name>
</gene>
<dbReference type="Proteomes" id="UP001302429">
    <property type="component" value="Chromosome"/>
</dbReference>